<sequence length="266" mass="29736">MFRSLSPLLLLGAAGLLGCCLADIPGDVITSLPGWRGPLPTKQYSGYIDISDTKHMHYWFVQSGSKPESDPVVLWLNGGPGCSSLDGYFNEQGPLHFNRQTADELPLPQLVYNNYTWANITNMIFLEAPVGVGFSYSDNPNVDYNTDDNQTALDNYHFLVEFFKNFPEYKDHDFYVAGESYAGIYVPTLVDTIRVMNQQTSDKINLKGFMVGNGCVGNMVGGCGEQTSLKIHVDFYHFHALFPDALYEDMLKECGDFMDPMASVWL</sequence>
<dbReference type="InterPro" id="IPR029058">
    <property type="entry name" value="AB_hydrolase_fold"/>
</dbReference>
<dbReference type="Pfam" id="PF00450">
    <property type="entry name" value="Peptidase_S10"/>
    <property type="match status" value="1"/>
</dbReference>
<accession>A0AA35T642</accession>
<reference evidence="3" key="1">
    <citation type="submission" date="2023-03" db="EMBL/GenBank/DDBJ databases">
        <authorList>
            <person name="Steffen K."/>
            <person name="Cardenas P."/>
        </authorList>
    </citation>
    <scope>NUCLEOTIDE SEQUENCE</scope>
</reference>
<dbReference type="InterPro" id="IPR018202">
    <property type="entry name" value="Ser_caboxypep_ser_AS"/>
</dbReference>
<dbReference type="PANTHER" id="PTHR11802">
    <property type="entry name" value="SERINE PROTEASE FAMILY S10 SERINE CARBOXYPEPTIDASE"/>
    <property type="match status" value="1"/>
</dbReference>
<evidence type="ECO:0000256" key="1">
    <source>
        <dbReference type="ARBA" id="ARBA00009431"/>
    </source>
</evidence>
<gene>
    <name evidence="3" type="ORF">GBAR_LOCUS23064</name>
</gene>
<protein>
    <recommendedName>
        <fullName evidence="2">Carboxypeptidase</fullName>
        <ecNumber evidence="2">3.4.16.-</ecNumber>
    </recommendedName>
</protein>
<dbReference type="GO" id="GO:0006508">
    <property type="term" value="P:proteolysis"/>
    <property type="evidence" value="ECO:0007669"/>
    <property type="project" value="UniProtKB-KW"/>
</dbReference>
<evidence type="ECO:0000256" key="2">
    <source>
        <dbReference type="RuleBase" id="RU361156"/>
    </source>
</evidence>
<organism evidence="3 4">
    <name type="scientific">Geodia barretti</name>
    <name type="common">Barrett's horny sponge</name>
    <dbReference type="NCBI Taxonomy" id="519541"/>
    <lineage>
        <taxon>Eukaryota</taxon>
        <taxon>Metazoa</taxon>
        <taxon>Porifera</taxon>
        <taxon>Demospongiae</taxon>
        <taxon>Heteroscleromorpha</taxon>
        <taxon>Tetractinellida</taxon>
        <taxon>Astrophorina</taxon>
        <taxon>Geodiidae</taxon>
        <taxon>Geodia</taxon>
    </lineage>
</organism>
<dbReference type="PRINTS" id="PR00724">
    <property type="entry name" value="CRBOXYPTASEC"/>
</dbReference>
<evidence type="ECO:0000313" key="4">
    <source>
        <dbReference type="Proteomes" id="UP001174909"/>
    </source>
</evidence>
<dbReference type="EC" id="3.4.16.-" evidence="2"/>
<keyword evidence="2" id="KW-0378">Hydrolase</keyword>
<evidence type="ECO:0000313" key="3">
    <source>
        <dbReference type="EMBL" id="CAI8041482.1"/>
    </source>
</evidence>
<dbReference type="PROSITE" id="PS51257">
    <property type="entry name" value="PROKAR_LIPOPROTEIN"/>
    <property type="match status" value="1"/>
</dbReference>
<dbReference type="InterPro" id="IPR001563">
    <property type="entry name" value="Peptidase_S10"/>
</dbReference>
<keyword evidence="2" id="KW-0645">Protease</keyword>
<dbReference type="EMBL" id="CASHTH010003191">
    <property type="protein sequence ID" value="CAI8041482.1"/>
    <property type="molecule type" value="Genomic_DNA"/>
</dbReference>
<dbReference type="PANTHER" id="PTHR11802:SF201">
    <property type="entry name" value="CARBOXYPEPTIDASE"/>
    <property type="match status" value="1"/>
</dbReference>
<keyword evidence="4" id="KW-1185">Reference proteome</keyword>
<feature type="chain" id="PRO_5041482587" description="Carboxypeptidase" evidence="2">
    <location>
        <begin position="23"/>
        <end position="266"/>
    </location>
</feature>
<comment type="similarity">
    <text evidence="1 2">Belongs to the peptidase S10 family.</text>
</comment>
<feature type="signal peptide" evidence="2">
    <location>
        <begin position="1"/>
        <end position="22"/>
    </location>
</feature>
<dbReference type="GO" id="GO:0004185">
    <property type="term" value="F:serine-type carboxypeptidase activity"/>
    <property type="evidence" value="ECO:0007669"/>
    <property type="project" value="UniProtKB-UniRule"/>
</dbReference>
<name>A0AA35T642_GEOBA</name>
<keyword evidence="2 3" id="KW-0121">Carboxypeptidase</keyword>
<dbReference type="SUPFAM" id="SSF53474">
    <property type="entry name" value="alpha/beta-Hydrolases"/>
    <property type="match status" value="1"/>
</dbReference>
<dbReference type="PROSITE" id="PS00131">
    <property type="entry name" value="CARBOXYPEPT_SER_SER"/>
    <property type="match status" value="1"/>
</dbReference>
<proteinExistence type="inferred from homology"/>
<dbReference type="Gene3D" id="3.40.50.1820">
    <property type="entry name" value="alpha/beta hydrolase"/>
    <property type="match status" value="1"/>
</dbReference>
<dbReference type="Proteomes" id="UP001174909">
    <property type="component" value="Unassembled WGS sequence"/>
</dbReference>
<dbReference type="AlphaFoldDB" id="A0AA35T642"/>
<comment type="caution">
    <text evidence="3">The sequence shown here is derived from an EMBL/GenBank/DDBJ whole genome shotgun (WGS) entry which is preliminary data.</text>
</comment>
<keyword evidence="2" id="KW-0732">Signal</keyword>